<organism evidence="1 2">
    <name type="scientific">Paenibacillus vulneris</name>
    <dbReference type="NCBI Taxonomy" id="1133364"/>
    <lineage>
        <taxon>Bacteria</taxon>
        <taxon>Bacillati</taxon>
        <taxon>Bacillota</taxon>
        <taxon>Bacilli</taxon>
        <taxon>Bacillales</taxon>
        <taxon>Paenibacillaceae</taxon>
        <taxon>Paenibacillus</taxon>
    </lineage>
</organism>
<accession>A0ABW3UJB7</accession>
<dbReference type="Proteomes" id="UP001597180">
    <property type="component" value="Unassembled WGS sequence"/>
</dbReference>
<sequence length="126" mass="14238">MGIGICGTCGEAIHYRHPCKCRRETKKRVITLCGSTKFKNEFNEQNRRLTLAGYVVISVGVFGHSDNIDLTEKEKMMLDNVHLQKIDMADEICVINVGGYIGSSTKREIEYAISQGKIVNYYESTR</sequence>
<evidence type="ECO:0000313" key="1">
    <source>
        <dbReference type="EMBL" id="MFD1219619.1"/>
    </source>
</evidence>
<keyword evidence="2" id="KW-1185">Reference proteome</keyword>
<protein>
    <recommendedName>
        <fullName evidence="3">Metal-binding protein</fullName>
    </recommendedName>
</protein>
<reference evidence="2" key="1">
    <citation type="journal article" date="2019" name="Int. J. Syst. Evol. Microbiol.">
        <title>The Global Catalogue of Microorganisms (GCM) 10K type strain sequencing project: providing services to taxonomists for standard genome sequencing and annotation.</title>
        <authorList>
            <consortium name="The Broad Institute Genomics Platform"/>
            <consortium name="The Broad Institute Genome Sequencing Center for Infectious Disease"/>
            <person name="Wu L."/>
            <person name="Ma J."/>
        </authorList>
    </citation>
    <scope>NUCLEOTIDE SEQUENCE [LARGE SCALE GENOMIC DNA]</scope>
    <source>
        <strain evidence="2">CCUG 53270</strain>
    </source>
</reference>
<gene>
    <name evidence="1" type="ORF">ACFQ4B_05780</name>
</gene>
<evidence type="ECO:0000313" key="2">
    <source>
        <dbReference type="Proteomes" id="UP001597180"/>
    </source>
</evidence>
<dbReference type="EMBL" id="JBHTLU010000012">
    <property type="protein sequence ID" value="MFD1219619.1"/>
    <property type="molecule type" value="Genomic_DNA"/>
</dbReference>
<dbReference type="RefSeq" id="WP_345594915.1">
    <property type="nucleotide sequence ID" value="NZ_BAABJG010000055.1"/>
</dbReference>
<name>A0ABW3UJB7_9BACL</name>
<evidence type="ECO:0008006" key="3">
    <source>
        <dbReference type="Google" id="ProtNLM"/>
    </source>
</evidence>
<comment type="caution">
    <text evidence="1">The sequence shown here is derived from an EMBL/GenBank/DDBJ whole genome shotgun (WGS) entry which is preliminary data.</text>
</comment>
<proteinExistence type="predicted"/>